<evidence type="ECO:0000313" key="2">
    <source>
        <dbReference type="EMBL" id="KAK0497356.1"/>
    </source>
</evidence>
<proteinExistence type="predicted"/>
<organism evidence="2 3">
    <name type="scientific">Armillaria luteobubalina</name>
    <dbReference type="NCBI Taxonomy" id="153913"/>
    <lineage>
        <taxon>Eukaryota</taxon>
        <taxon>Fungi</taxon>
        <taxon>Dikarya</taxon>
        <taxon>Basidiomycota</taxon>
        <taxon>Agaricomycotina</taxon>
        <taxon>Agaricomycetes</taxon>
        <taxon>Agaricomycetidae</taxon>
        <taxon>Agaricales</taxon>
        <taxon>Marasmiineae</taxon>
        <taxon>Physalacriaceae</taxon>
        <taxon>Armillaria</taxon>
    </lineage>
</organism>
<name>A0AA39Q7D0_9AGAR</name>
<accession>A0AA39Q7D0</accession>
<comment type="caution">
    <text evidence="2">The sequence shown here is derived from an EMBL/GenBank/DDBJ whole genome shotgun (WGS) entry which is preliminary data.</text>
</comment>
<sequence length="160" mass="17645">MMIIGGTSSGRYPTADNYPGGKAWEGIGDFPAARGFYDRNTLGWPGLSVGGKIPTTVFLIFVYKRRREMGEFEPLYRPAAHIIINKPPLEAWESAIVQEVTPGSGSIGMSREDGIDRALENGRNSISKRGRVFFTRDNGTKIFSAMTGTHKRLTYATPEI</sequence>
<evidence type="ECO:0000313" key="3">
    <source>
        <dbReference type="Proteomes" id="UP001175228"/>
    </source>
</evidence>
<feature type="transmembrane region" description="Helical" evidence="1">
    <location>
        <begin position="42"/>
        <end position="63"/>
    </location>
</feature>
<keyword evidence="1" id="KW-0812">Transmembrane</keyword>
<keyword evidence="1" id="KW-1133">Transmembrane helix</keyword>
<dbReference type="Proteomes" id="UP001175228">
    <property type="component" value="Unassembled WGS sequence"/>
</dbReference>
<keyword evidence="1" id="KW-0472">Membrane</keyword>
<reference evidence="2" key="1">
    <citation type="submission" date="2023-06" db="EMBL/GenBank/DDBJ databases">
        <authorList>
            <consortium name="Lawrence Berkeley National Laboratory"/>
            <person name="Ahrendt S."/>
            <person name="Sahu N."/>
            <person name="Indic B."/>
            <person name="Wong-Bajracharya J."/>
            <person name="Merenyi Z."/>
            <person name="Ke H.-M."/>
            <person name="Monk M."/>
            <person name="Kocsube S."/>
            <person name="Drula E."/>
            <person name="Lipzen A."/>
            <person name="Balint B."/>
            <person name="Henrissat B."/>
            <person name="Andreopoulos B."/>
            <person name="Martin F.M."/>
            <person name="Harder C.B."/>
            <person name="Rigling D."/>
            <person name="Ford K.L."/>
            <person name="Foster G.D."/>
            <person name="Pangilinan J."/>
            <person name="Papanicolaou A."/>
            <person name="Barry K."/>
            <person name="LaButti K."/>
            <person name="Viragh M."/>
            <person name="Koriabine M."/>
            <person name="Yan M."/>
            <person name="Riley R."/>
            <person name="Champramary S."/>
            <person name="Plett K.L."/>
            <person name="Tsai I.J."/>
            <person name="Slot J."/>
            <person name="Sipos G."/>
            <person name="Plett J."/>
            <person name="Nagy L.G."/>
            <person name="Grigoriev I.V."/>
        </authorList>
    </citation>
    <scope>NUCLEOTIDE SEQUENCE</scope>
    <source>
        <strain evidence="2">HWK02</strain>
    </source>
</reference>
<protein>
    <submittedName>
        <fullName evidence="2">Uncharacterized protein</fullName>
    </submittedName>
</protein>
<gene>
    <name evidence="2" type="ORF">EDD18DRAFT_1384187</name>
</gene>
<dbReference type="EMBL" id="JAUEPU010000013">
    <property type="protein sequence ID" value="KAK0497356.1"/>
    <property type="molecule type" value="Genomic_DNA"/>
</dbReference>
<keyword evidence="3" id="KW-1185">Reference proteome</keyword>
<evidence type="ECO:0000256" key="1">
    <source>
        <dbReference type="SAM" id="Phobius"/>
    </source>
</evidence>
<dbReference type="AlphaFoldDB" id="A0AA39Q7D0"/>